<feature type="compositionally biased region" description="Polar residues" evidence="2">
    <location>
        <begin position="264"/>
        <end position="279"/>
    </location>
</feature>
<feature type="region of interest" description="Disordered" evidence="2">
    <location>
        <begin position="258"/>
        <end position="280"/>
    </location>
</feature>
<dbReference type="GO" id="GO:1990281">
    <property type="term" value="C:efflux pump complex"/>
    <property type="evidence" value="ECO:0007669"/>
    <property type="project" value="TreeGrafter"/>
</dbReference>
<name>A0A1I1V1M3_9BACL</name>
<evidence type="ECO:0000313" key="4">
    <source>
        <dbReference type="Proteomes" id="UP000198855"/>
    </source>
</evidence>
<dbReference type="GO" id="GO:0015562">
    <property type="term" value="F:efflux transmembrane transporter activity"/>
    <property type="evidence" value="ECO:0007669"/>
    <property type="project" value="TreeGrafter"/>
</dbReference>
<dbReference type="Gene3D" id="2.40.30.170">
    <property type="match status" value="1"/>
</dbReference>
<dbReference type="Gene3D" id="2.40.420.20">
    <property type="match status" value="1"/>
</dbReference>
<keyword evidence="4" id="KW-1185">Reference proteome</keyword>
<reference evidence="4" key="1">
    <citation type="submission" date="2016-10" db="EMBL/GenBank/DDBJ databases">
        <authorList>
            <person name="Varghese N."/>
            <person name="Submissions S."/>
        </authorList>
    </citation>
    <scope>NUCLEOTIDE SEQUENCE [LARGE SCALE GENOMIC DNA]</scope>
    <source>
        <strain evidence="4">CGMCC 1.10784</strain>
    </source>
</reference>
<dbReference type="Gene3D" id="2.40.50.100">
    <property type="match status" value="1"/>
</dbReference>
<organism evidence="3 4">
    <name type="scientific">Paenibacillus catalpae</name>
    <dbReference type="NCBI Taxonomy" id="1045775"/>
    <lineage>
        <taxon>Bacteria</taxon>
        <taxon>Bacillati</taxon>
        <taxon>Bacillota</taxon>
        <taxon>Bacilli</taxon>
        <taxon>Bacillales</taxon>
        <taxon>Paenibacillaceae</taxon>
        <taxon>Paenibacillus</taxon>
    </lineage>
</organism>
<evidence type="ECO:0000256" key="1">
    <source>
        <dbReference type="SAM" id="Coils"/>
    </source>
</evidence>
<sequence>MEERKPGFSKRKLRLLAVLFLAVLAICTLAGNTLRSLSLPKVYTQLAAKGSVTHEYEGNATVQPGQTQDITNPAGWKVKKVLVKQGDKVSSGQKLIEYDVSEALLQLEDMKTNLKKQQLSMTQLQTDYIAAVTNGDESTLADAKLAMESAKLDIASQEQHIKSIQKNIAQSQSVLAPFSGVVIQVNAIAGALPGGSPDIVLANSAKGYEIRLLIPGDVAGVLKIGDTLDQITVADKENLQLSGTITTIDDEVLGGELLAPAGESSGTNDSAGQPSSVTVSLKDDRLKGGERVQVKIAKSSDEQMVTVPNEAVHHTDHGAYVFTLESKEGPLGNAYYAIETQIRIAESNEYVTSVAEGLFEQQEVIVNSTGFLIDGTRVRR</sequence>
<proteinExistence type="predicted"/>
<dbReference type="SUPFAM" id="SSF111369">
    <property type="entry name" value="HlyD-like secretion proteins"/>
    <property type="match status" value="1"/>
</dbReference>
<keyword evidence="1" id="KW-0175">Coiled coil</keyword>
<dbReference type="STRING" id="1045775.SAMN05216378_1299"/>
<dbReference type="PANTHER" id="PTHR30469:SF15">
    <property type="entry name" value="HLYD FAMILY OF SECRETION PROTEINS"/>
    <property type="match status" value="1"/>
</dbReference>
<dbReference type="Proteomes" id="UP000198855">
    <property type="component" value="Unassembled WGS sequence"/>
</dbReference>
<dbReference type="Gene3D" id="1.10.287.470">
    <property type="entry name" value="Helix hairpin bin"/>
    <property type="match status" value="1"/>
</dbReference>
<dbReference type="EMBL" id="FOMT01000001">
    <property type="protein sequence ID" value="SFD75898.1"/>
    <property type="molecule type" value="Genomic_DNA"/>
</dbReference>
<dbReference type="RefSeq" id="WP_091182289.1">
    <property type="nucleotide sequence ID" value="NZ_FOMT01000001.1"/>
</dbReference>
<accession>A0A1I1V1M3</accession>
<dbReference type="PANTHER" id="PTHR30469">
    <property type="entry name" value="MULTIDRUG RESISTANCE PROTEIN MDTA"/>
    <property type="match status" value="1"/>
</dbReference>
<dbReference type="AlphaFoldDB" id="A0A1I1V1M3"/>
<dbReference type="OrthoDB" id="2593087at2"/>
<evidence type="ECO:0000256" key="2">
    <source>
        <dbReference type="SAM" id="MobiDB-lite"/>
    </source>
</evidence>
<protein>
    <submittedName>
        <fullName evidence="3">RND family efflux transporter, MFP subunit</fullName>
    </submittedName>
</protein>
<evidence type="ECO:0000313" key="3">
    <source>
        <dbReference type="EMBL" id="SFD75898.1"/>
    </source>
</evidence>
<gene>
    <name evidence="3" type="ORF">SAMN05216378_1299</name>
</gene>
<feature type="coiled-coil region" evidence="1">
    <location>
        <begin position="107"/>
        <end position="167"/>
    </location>
</feature>